<dbReference type="Proteomes" id="UP001162131">
    <property type="component" value="Unassembled WGS sequence"/>
</dbReference>
<sequence>MSLHASKSFEDFTAHSSAKRVPAFSSKILKKVSNYHSVNSLQLNSEKLRSDNSSFILSLANKSSIVKSNYSMNTSGIYLSPIKESTSPPIQFKSSVIKNKYNLIQVLQELEKSSDKPDIKKAKAASKALEICANESGAYQKEMQMITSEITRSLYADKKELDEDVLEKIYDKHTDALLDSEIPYFHISNTYKELWEESKNDINRLQKSLMHLERDFKVAIKARDKEIDRLKWEIQEAINAPVKAMEWKMVQLEEQNIRFKDDANDTQEKLNQAYMKINNYKAESSADKNLIGDLQVKTIQNEKQIIHLKESLNDLVNKHDAALNENKNLKTELESAVKMLEIIKDEKSELELQVKLLEIKISNLIADSGSGMENLTPRPNFGGTEEFHTLKGSSTKEKVGELIKLLKSFKLDRKPTRVFQRRETLNPKRKNTLGISIRKAERMFSVIEKTDDDL</sequence>
<evidence type="ECO:0000313" key="3">
    <source>
        <dbReference type="Proteomes" id="UP001162131"/>
    </source>
</evidence>
<dbReference type="AlphaFoldDB" id="A0AAU9K541"/>
<accession>A0AAU9K541</accession>
<proteinExistence type="predicted"/>
<name>A0AAU9K541_9CILI</name>
<evidence type="ECO:0000256" key="1">
    <source>
        <dbReference type="SAM" id="Coils"/>
    </source>
</evidence>
<comment type="caution">
    <text evidence="2">The sequence shown here is derived from an EMBL/GenBank/DDBJ whole genome shotgun (WGS) entry which is preliminary data.</text>
</comment>
<reference evidence="2" key="1">
    <citation type="submission" date="2021-09" db="EMBL/GenBank/DDBJ databases">
        <authorList>
            <consortium name="AG Swart"/>
            <person name="Singh M."/>
            <person name="Singh A."/>
            <person name="Seah K."/>
            <person name="Emmerich C."/>
        </authorList>
    </citation>
    <scope>NUCLEOTIDE SEQUENCE</scope>
    <source>
        <strain evidence="2">ATCC30299</strain>
    </source>
</reference>
<evidence type="ECO:0000313" key="2">
    <source>
        <dbReference type="EMBL" id="CAG9334913.1"/>
    </source>
</evidence>
<gene>
    <name evidence="2" type="ORF">BSTOLATCC_MIC62497</name>
</gene>
<dbReference type="EMBL" id="CAJZBQ010000060">
    <property type="protein sequence ID" value="CAG9334913.1"/>
    <property type="molecule type" value="Genomic_DNA"/>
</dbReference>
<feature type="coiled-coil region" evidence="1">
    <location>
        <begin position="195"/>
        <end position="283"/>
    </location>
</feature>
<organism evidence="2 3">
    <name type="scientific">Blepharisma stoltei</name>
    <dbReference type="NCBI Taxonomy" id="1481888"/>
    <lineage>
        <taxon>Eukaryota</taxon>
        <taxon>Sar</taxon>
        <taxon>Alveolata</taxon>
        <taxon>Ciliophora</taxon>
        <taxon>Postciliodesmatophora</taxon>
        <taxon>Heterotrichea</taxon>
        <taxon>Heterotrichida</taxon>
        <taxon>Blepharismidae</taxon>
        <taxon>Blepharisma</taxon>
    </lineage>
</organism>
<feature type="coiled-coil region" evidence="1">
    <location>
        <begin position="312"/>
        <end position="367"/>
    </location>
</feature>
<keyword evidence="3" id="KW-1185">Reference proteome</keyword>
<protein>
    <submittedName>
        <fullName evidence="2">Uncharacterized protein</fullName>
    </submittedName>
</protein>
<keyword evidence="1" id="KW-0175">Coiled coil</keyword>